<comment type="caution">
    <text evidence="1">The sequence shown here is derived from an EMBL/GenBank/DDBJ whole genome shotgun (WGS) entry which is preliminary data.</text>
</comment>
<evidence type="ECO:0000313" key="2">
    <source>
        <dbReference type="Proteomes" id="UP000317494"/>
    </source>
</evidence>
<dbReference type="EMBL" id="QEAN01000130">
    <property type="protein sequence ID" value="TPX46662.1"/>
    <property type="molecule type" value="Genomic_DNA"/>
</dbReference>
<protein>
    <submittedName>
        <fullName evidence="1">Uncharacterized protein</fullName>
    </submittedName>
</protein>
<evidence type="ECO:0000313" key="1">
    <source>
        <dbReference type="EMBL" id="TPX46662.1"/>
    </source>
</evidence>
<accession>A0A507D568</accession>
<name>A0A507D568_9FUNG</name>
<dbReference type="AlphaFoldDB" id="A0A507D568"/>
<proteinExistence type="predicted"/>
<reference evidence="1 2" key="1">
    <citation type="journal article" date="2019" name="Sci. Rep.">
        <title>Comparative genomics of chytrid fungi reveal insights into the obligate biotrophic and pathogenic lifestyle of Synchytrium endobioticum.</title>
        <authorList>
            <person name="van de Vossenberg B.T.L.H."/>
            <person name="Warris S."/>
            <person name="Nguyen H.D.T."/>
            <person name="van Gent-Pelzer M.P.E."/>
            <person name="Joly D.L."/>
            <person name="van de Geest H.C."/>
            <person name="Bonants P.J.M."/>
            <person name="Smith D.S."/>
            <person name="Levesque C.A."/>
            <person name="van der Lee T.A.J."/>
        </authorList>
    </citation>
    <scope>NUCLEOTIDE SEQUENCE [LARGE SCALE GENOMIC DNA]</scope>
    <source>
        <strain evidence="1 2">MB42</strain>
    </source>
</reference>
<dbReference type="VEuPathDB" id="FungiDB:SeMB42_g03593"/>
<feature type="non-terminal residue" evidence="1">
    <location>
        <position position="1"/>
    </location>
</feature>
<dbReference type="Proteomes" id="UP000317494">
    <property type="component" value="Unassembled WGS sequence"/>
</dbReference>
<gene>
    <name evidence="1" type="ORF">SeMB42_g03593</name>
</gene>
<organism evidence="1 2">
    <name type="scientific">Synchytrium endobioticum</name>
    <dbReference type="NCBI Taxonomy" id="286115"/>
    <lineage>
        <taxon>Eukaryota</taxon>
        <taxon>Fungi</taxon>
        <taxon>Fungi incertae sedis</taxon>
        <taxon>Chytridiomycota</taxon>
        <taxon>Chytridiomycota incertae sedis</taxon>
        <taxon>Chytridiomycetes</taxon>
        <taxon>Synchytriales</taxon>
        <taxon>Synchytriaceae</taxon>
        <taxon>Synchytrium</taxon>
    </lineage>
</organism>
<sequence length="84" mass="9507">ERQCSSTHKCPPARRLSSCMYLDSLGLKSLSSDELTNFFTLLQALSLASRRQQICLLKLLTVTIWMPEQWTVEIRTASCGDKCP</sequence>
<keyword evidence="2" id="KW-1185">Reference proteome</keyword>